<accession>A0A9P0AVD6</accession>
<feature type="compositionally biased region" description="Polar residues" evidence="2">
    <location>
        <begin position="867"/>
        <end position="879"/>
    </location>
</feature>
<reference evidence="3" key="1">
    <citation type="submission" date="2021-12" db="EMBL/GenBank/DDBJ databases">
        <authorList>
            <person name="King R."/>
        </authorList>
    </citation>
    <scope>NUCLEOTIDE SEQUENCE</scope>
</reference>
<evidence type="ECO:0000256" key="1">
    <source>
        <dbReference type="SAM" id="Coils"/>
    </source>
</evidence>
<name>A0A9P0AVD6_BRAAE</name>
<protein>
    <submittedName>
        <fullName evidence="3">Uncharacterized protein</fullName>
    </submittedName>
</protein>
<feature type="compositionally biased region" description="Basic and acidic residues" evidence="2">
    <location>
        <begin position="1285"/>
        <end position="1296"/>
    </location>
</feature>
<feature type="compositionally biased region" description="Basic and acidic residues" evidence="2">
    <location>
        <begin position="660"/>
        <end position="687"/>
    </location>
</feature>
<feature type="region of interest" description="Disordered" evidence="2">
    <location>
        <begin position="1569"/>
        <end position="1590"/>
    </location>
</feature>
<dbReference type="OrthoDB" id="10690348at2759"/>
<feature type="coiled-coil region" evidence="1">
    <location>
        <begin position="959"/>
        <end position="1032"/>
    </location>
</feature>
<dbReference type="Proteomes" id="UP001154078">
    <property type="component" value="Chromosome 10"/>
</dbReference>
<evidence type="ECO:0000313" key="4">
    <source>
        <dbReference type="Proteomes" id="UP001154078"/>
    </source>
</evidence>
<feature type="region of interest" description="Disordered" evidence="2">
    <location>
        <begin position="417"/>
        <end position="436"/>
    </location>
</feature>
<feature type="coiled-coil region" evidence="1">
    <location>
        <begin position="1646"/>
        <end position="1673"/>
    </location>
</feature>
<feature type="compositionally biased region" description="Polar residues" evidence="2">
    <location>
        <begin position="1270"/>
        <end position="1284"/>
    </location>
</feature>
<feature type="region of interest" description="Disordered" evidence="2">
    <location>
        <begin position="553"/>
        <end position="573"/>
    </location>
</feature>
<organism evidence="3 4">
    <name type="scientific">Brassicogethes aeneus</name>
    <name type="common">Rape pollen beetle</name>
    <name type="synonym">Meligethes aeneus</name>
    <dbReference type="NCBI Taxonomy" id="1431903"/>
    <lineage>
        <taxon>Eukaryota</taxon>
        <taxon>Metazoa</taxon>
        <taxon>Ecdysozoa</taxon>
        <taxon>Arthropoda</taxon>
        <taxon>Hexapoda</taxon>
        <taxon>Insecta</taxon>
        <taxon>Pterygota</taxon>
        <taxon>Neoptera</taxon>
        <taxon>Endopterygota</taxon>
        <taxon>Coleoptera</taxon>
        <taxon>Polyphaga</taxon>
        <taxon>Cucujiformia</taxon>
        <taxon>Nitidulidae</taxon>
        <taxon>Meligethinae</taxon>
        <taxon>Brassicogethes</taxon>
    </lineage>
</organism>
<feature type="region of interest" description="Disordered" evidence="2">
    <location>
        <begin position="656"/>
        <end position="697"/>
    </location>
</feature>
<dbReference type="EMBL" id="OV121141">
    <property type="protein sequence ID" value="CAH0548995.1"/>
    <property type="molecule type" value="Genomic_DNA"/>
</dbReference>
<keyword evidence="1" id="KW-0175">Coiled coil</keyword>
<proteinExistence type="predicted"/>
<keyword evidence="4" id="KW-1185">Reference proteome</keyword>
<evidence type="ECO:0000256" key="2">
    <source>
        <dbReference type="SAM" id="MobiDB-lite"/>
    </source>
</evidence>
<feature type="region of interest" description="Disordered" evidence="2">
    <location>
        <begin position="863"/>
        <end position="886"/>
    </location>
</feature>
<evidence type="ECO:0000313" key="3">
    <source>
        <dbReference type="EMBL" id="CAH0548995.1"/>
    </source>
</evidence>
<sequence length="1813" mass="208075">MYKSLYSYIVKSHGLSVVRKTSLLSDAVGGSANFSSAVLLDVKKVKSRRKCKKEHTFKNRDNLEHYLNSSRQCYHILNKNSHHKVLPEHVTNYDQVIRNIHRQPIKNKRFVLRSTKANPRPNKRCACLDDTDTRKKATYPTKNLRVAVPVMKYSQLSTKGSDDGTAVYKFRIPLKRKKLKIDDLFEKVKHLSGNDMLDQKSDSVAKSCDVLAKQLSEHEERELSDRSSSKLSVCPKPRQLIYRLDNYFIKDINSEVPTSYDLVYSHLNDILYSKYTPAPLEESKSGKPFFQKLIKKKEVKKMQKAEGNVLKQGSRENSILTSNQDLFDKLKRSTMRLTPESPKDYECSKSVRRVKSKRYELRNKLESTKEIRDRDERRSEVESVRRLELLMKQERKKKQKIDSLKQKLSMLNNEAQKKEMTGKRKFPKREEKSNVEDIKSAPKELKVFRVPNVKRHKRKNAVEITQDMLDGLEGNLNSKYYIVNRNKPFSYLEPDPNFELYSKKYRGARKELRKNSLDLISKEGLAPQEGFKYCDKESIESMNLAEDVAEVGPKSNHALQMEEKSISSSTRGKQDRLLASLKALNKSHHPQMSSSSNSKDVDLLGSKIAEGEPAKAASVTKIEIRLTRPHDAKDTEEFVCVARRKSEAVEAMPANQIPIIRDEGPKKRDEKDKKEKEKDKKVGKNDIRLPPATNSPALKLEGRKLTRCSDFNQVGRRQSPREAVTIMPNSQTTRAPALAPKKESHASACKSDMVAKENEDADLPQYVQQTRAERLEFEQEAEKMRLERSRVEHLKELWSERLGLSHNSRDGLQKGRNQNTTPMSLKEIEDRFRQYDAYVNDIVKENESAEETHSVFSDCEKADKRLSQSSQDNNTMNTIEESRENLSSNRKEVGGLCQFHAAEEQKSVFATPVAETFLCPYHKAETTQSQNQDYAKKHVYCLFHQENMSEHGGLCEFHVRELENSAKEQSKENLEHKDLQLTTTAPKVLNEEQILQECAKSVKEIDEVQRVKENLTEEVSFAEAEARTKDVEETTDKLKGILGGIQPKNQNREPNFIPEASLPQKKTSLSAFNVVLESKDLNKKLEVPLVRVNVYDKEAEAYLNNILKIEANVDFKDADHLDNVLTVFENNEITVHPTLKSGKNDLLRRRLSMPDMQIKIYQDVDTAVANTGSNTTIEFKKAHKTDSLMELQIVDESLQKYVNNVKLVQARILLKDVKKSGCTPMTSDTILSGFDFSINKGKKFSTSAKSLTLIKKKFFIADRKKFCTKSGDSQNPDSKSTTSKNNKDNEEAKEAASESPMTLKQVIKRIEENLSCAAKEVIHEKFQKINSNSMKKVLHDPLMKISPPVVKAGHSVNHMIEEKDCKNIRNKDMEMVDKIVKETKEYMQNHLKQKSSKGNKKNLIDNLEIYVKTKDADLEESFDVKRPNSGVDVSANKNQVVIMTVPINLPPSPPLQNSENEFTEIASASEVLCDKVNQDEYKPHKDLKLSNTEESKTLNFDEVDAEILSEEVQQHDKDSLKIENHVKCQENATSEQNAILNESNKDIVENEVNSAKSFDMLHFEQLNKNSEKETKTMPETSDIPEETKKPSKIPIPIKVYRKSAASTNEYAKYNYNQDDFTEILRLNQKEEEEALKLSKRYTRKYLTEKKEHLKNTQDRLQKVMKEMSEREAIKVQGIEEKIDILENPTYSDDISTLEAQACQECGKITENASIGSVSLFIDPKDHLHIDKVNLLKKVEKKMANQFRHQARLMEAYKDLCGRQQELWRALMQKGPVRKSLYCSVIRQHSEMLHLTEKIRQQMFLTLVSLTGTR</sequence>
<feature type="region of interest" description="Disordered" evidence="2">
    <location>
        <begin position="1268"/>
        <end position="1301"/>
    </location>
</feature>
<gene>
    <name evidence="3" type="ORF">MELIAE_LOCUS2313</name>
</gene>